<accession>A0A8S9UIV6</accession>
<evidence type="ECO:0000313" key="2">
    <source>
        <dbReference type="EMBL" id="KAF4140426.1"/>
    </source>
</evidence>
<gene>
    <name evidence="2" type="ORF">GN958_ATG10423</name>
</gene>
<dbReference type="AlphaFoldDB" id="A0A8S9UIV6"/>
<dbReference type="Proteomes" id="UP000704712">
    <property type="component" value="Unassembled WGS sequence"/>
</dbReference>
<sequence length="59" mass="6699">MLRWEAALQMMFVDFPKLAFRGIVCARIIVSFLFMYVTLQALAIRSGFLFNVGAVLAKI</sequence>
<dbReference type="EMBL" id="JAACNO010001467">
    <property type="protein sequence ID" value="KAF4140426.1"/>
    <property type="molecule type" value="Genomic_DNA"/>
</dbReference>
<evidence type="ECO:0000313" key="3">
    <source>
        <dbReference type="Proteomes" id="UP000704712"/>
    </source>
</evidence>
<keyword evidence="1" id="KW-0812">Transmembrane</keyword>
<comment type="caution">
    <text evidence="2">The sequence shown here is derived from an EMBL/GenBank/DDBJ whole genome shotgun (WGS) entry which is preliminary data.</text>
</comment>
<organism evidence="2 3">
    <name type="scientific">Phytophthora infestans</name>
    <name type="common">Potato late blight agent</name>
    <name type="synonym">Botrytis infestans</name>
    <dbReference type="NCBI Taxonomy" id="4787"/>
    <lineage>
        <taxon>Eukaryota</taxon>
        <taxon>Sar</taxon>
        <taxon>Stramenopiles</taxon>
        <taxon>Oomycota</taxon>
        <taxon>Peronosporomycetes</taxon>
        <taxon>Peronosporales</taxon>
        <taxon>Peronosporaceae</taxon>
        <taxon>Phytophthora</taxon>
    </lineage>
</organism>
<protein>
    <submittedName>
        <fullName evidence="2">Uncharacterized protein</fullName>
    </submittedName>
</protein>
<reference evidence="2" key="1">
    <citation type="submission" date="2020-03" db="EMBL/GenBank/DDBJ databases">
        <title>Hybrid Assembly of Korean Phytophthora infestans isolates.</title>
        <authorList>
            <person name="Prokchorchik M."/>
            <person name="Lee Y."/>
            <person name="Seo J."/>
            <person name="Cho J.-H."/>
            <person name="Park Y.-E."/>
            <person name="Jang D.-C."/>
            <person name="Im J.-S."/>
            <person name="Choi J.-G."/>
            <person name="Park H.-J."/>
            <person name="Lee G.-B."/>
            <person name="Lee Y.-G."/>
            <person name="Hong S.-Y."/>
            <person name="Cho K."/>
            <person name="Sohn K.H."/>
        </authorList>
    </citation>
    <scope>NUCLEOTIDE SEQUENCE</scope>
    <source>
        <strain evidence="2">KR_2_A2</strain>
    </source>
</reference>
<keyword evidence="1" id="KW-1133">Transmembrane helix</keyword>
<feature type="transmembrane region" description="Helical" evidence="1">
    <location>
        <begin position="20"/>
        <end position="39"/>
    </location>
</feature>
<keyword evidence="1" id="KW-0472">Membrane</keyword>
<evidence type="ECO:0000256" key="1">
    <source>
        <dbReference type="SAM" id="Phobius"/>
    </source>
</evidence>
<proteinExistence type="predicted"/>
<name>A0A8S9UIV6_PHYIN</name>